<feature type="non-terminal residue" evidence="3">
    <location>
        <position position="1"/>
    </location>
</feature>
<dbReference type="Pfam" id="PF00931">
    <property type="entry name" value="NB-ARC"/>
    <property type="match status" value="1"/>
</dbReference>
<dbReference type="Proteomes" id="UP001141552">
    <property type="component" value="Unassembled WGS sequence"/>
</dbReference>
<sequence>MESNDGGKASYSKSFTYGVFLSFRGPDNRYTFTSHLYYALTNAGINVFMDDEKLPGLEQEIKNSRILMVVLSKSYAYSKWCLDELELMMECRKRGRQTLLPVFYDVDPSDVRHQRGTFADALGRLSYSFHKDKVDRWRKALTEASSISGFLGNFIDRKEAELVEEIVGRVVGELSYTNLFITDYPVGMDSRVKEIRVLLEKSDGSANDVRIIGICGIGGIGKTTTAKAIYNQYFHSFEAKSFLENVREVSQQHKGMEQLQQQFLSDVFRTMEVKIRSVARGKKLIEERHCGKKVLLVLDDVDEVDQFNSIVRSRDWFGTGSRIIITTRNEDLLEQLGVDKVCITPEMNDAEALELFSWQAFGKSYPKPDFLEWSKEIVRYCQGLPLALEVLGGVLFRQKEPQWRHQLKKLRKIPEDKIQEKLRISYDALSGFEDKDIFLEISCFLVGMDRDCGERALEFLSKRCLLSINESNKLMMHDLLRDNGIKAIQGLKLTLPRGDDRIVETKAFWELQNLRLLQFSHVKFKTGYEEDLFEEL</sequence>
<keyword evidence="4" id="KW-1185">Reference proteome</keyword>
<name>A0A9Q0FIA8_9ROSI</name>
<keyword evidence="1" id="KW-0520">NAD</keyword>
<dbReference type="Gene3D" id="3.40.50.10140">
    <property type="entry name" value="Toll/interleukin-1 receptor homology (TIR) domain"/>
    <property type="match status" value="1"/>
</dbReference>
<dbReference type="InterPro" id="IPR000157">
    <property type="entry name" value="TIR_dom"/>
</dbReference>
<dbReference type="Pfam" id="PF01582">
    <property type="entry name" value="TIR"/>
    <property type="match status" value="1"/>
</dbReference>
<dbReference type="PANTHER" id="PTHR11017">
    <property type="entry name" value="LEUCINE-RICH REPEAT-CONTAINING PROTEIN"/>
    <property type="match status" value="1"/>
</dbReference>
<dbReference type="FunFam" id="3.40.50.10140:FF:000007">
    <property type="entry name" value="Disease resistance protein (TIR-NBS-LRR class)"/>
    <property type="match status" value="1"/>
</dbReference>
<evidence type="ECO:0000313" key="3">
    <source>
        <dbReference type="EMBL" id="KAJ4831968.1"/>
    </source>
</evidence>
<dbReference type="EMBL" id="JAKUCV010005238">
    <property type="protein sequence ID" value="KAJ4831968.1"/>
    <property type="molecule type" value="Genomic_DNA"/>
</dbReference>
<dbReference type="AlphaFoldDB" id="A0A9Q0FIA8"/>
<dbReference type="OrthoDB" id="845250at2759"/>
<reference evidence="3" key="2">
    <citation type="journal article" date="2023" name="Plants (Basel)">
        <title>Annotation of the Turnera subulata (Passifloraceae) Draft Genome Reveals the S-Locus Evolved after the Divergence of Turneroideae from Passifloroideae in a Stepwise Manner.</title>
        <authorList>
            <person name="Henning P.M."/>
            <person name="Roalson E.H."/>
            <person name="Mir W."/>
            <person name="McCubbin A.G."/>
            <person name="Shore J.S."/>
        </authorList>
    </citation>
    <scope>NUCLEOTIDE SEQUENCE</scope>
    <source>
        <strain evidence="3">F60SS</strain>
    </source>
</reference>
<dbReference type="InterPro" id="IPR002182">
    <property type="entry name" value="NB-ARC"/>
</dbReference>
<evidence type="ECO:0000256" key="1">
    <source>
        <dbReference type="ARBA" id="ARBA00023027"/>
    </source>
</evidence>
<gene>
    <name evidence="3" type="ORF">Tsubulata_025195</name>
</gene>
<dbReference type="PROSITE" id="PS50104">
    <property type="entry name" value="TIR"/>
    <property type="match status" value="1"/>
</dbReference>
<proteinExistence type="predicted"/>
<dbReference type="GO" id="GO:0006952">
    <property type="term" value="P:defense response"/>
    <property type="evidence" value="ECO:0007669"/>
    <property type="project" value="InterPro"/>
</dbReference>
<evidence type="ECO:0000313" key="4">
    <source>
        <dbReference type="Proteomes" id="UP001141552"/>
    </source>
</evidence>
<accession>A0A9Q0FIA8</accession>
<dbReference type="SMART" id="SM00255">
    <property type="entry name" value="TIR"/>
    <property type="match status" value="1"/>
</dbReference>
<dbReference type="GO" id="GO:0007165">
    <property type="term" value="P:signal transduction"/>
    <property type="evidence" value="ECO:0007669"/>
    <property type="project" value="InterPro"/>
</dbReference>
<feature type="domain" description="TIR" evidence="2">
    <location>
        <begin position="15"/>
        <end position="174"/>
    </location>
</feature>
<comment type="caution">
    <text evidence="3">The sequence shown here is derived from an EMBL/GenBank/DDBJ whole genome shotgun (WGS) entry which is preliminary data.</text>
</comment>
<dbReference type="InterPro" id="IPR035897">
    <property type="entry name" value="Toll_tir_struct_dom_sf"/>
</dbReference>
<dbReference type="InterPro" id="IPR042197">
    <property type="entry name" value="Apaf_helical"/>
</dbReference>
<dbReference type="PRINTS" id="PR00364">
    <property type="entry name" value="DISEASERSIST"/>
</dbReference>
<dbReference type="SUPFAM" id="SSF52200">
    <property type="entry name" value="Toll/Interleukin receptor TIR domain"/>
    <property type="match status" value="1"/>
</dbReference>
<dbReference type="GO" id="GO:0043531">
    <property type="term" value="F:ADP binding"/>
    <property type="evidence" value="ECO:0007669"/>
    <property type="project" value="InterPro"/>
</dbReference>
<evidence type="ECO:0000259" key="2">
    <source>
        <dbReference type="PROSITE" id="PS50104"/>
    </source>
</evidence>
<protein>
    <recommendedName>
        <fullName evidence="2">TIR domain-containing protein</fullName>
    </recommendedName>
</protein>
<dbReference type="InterPro" id="IPR044974">
    <property type="entry name" value="Disease_R_plants"/>
</dbReference>
<organism evidence="3 4">
    <name type="scientific">Turnera subulata</name>
    <dbReference type="NCBI Taxonomy" id="218843"/>
    <lineage>
        <taxon>Eukaryota</taxon>
        <taxon>Viridiplantae</taxon>
        <taxon>Streptophyta</taxon>
        <taxon>Embryophyta</taxon>
        <taxon>Tracheophyta</taxon>
        <taxon>Spermatophyta</taxon>
        <taxon>Magnoliopsida</taxon>
        <taxon>eudicotyledons</taxon>
        <taxon>Gunneridae</taxon>
        <taxon>Pentapetalae</taxon>
        <taxon>rosids</taxon>
        <taxon>fabids</taxon>
        <taxon>Malpighiales</taxon>
        <taxon>Passifloraceae</taxon>
        <taxon>Turnera</taxon>
    </lineage>
</organism>
<dbReference type="PANTHER" id="PTHR11017:SF271">
    <property type="entry name" value="DISEASE RESISTANCE PROTEIN (TIR-NBS-LRR CLASS) FAMILY"/>
    <property type="match status" value="1"/>
</dbReference>
<dbReference type="Gene3D" id="3.40.50.300">
    <property type="entry name" value="P-loop containing nucleotide triphosphate hydrolases"/>
    <property type="match status" value="1"/>
</dbReference>
<reference evidence="3" key="1">
    <citation type="submission" date="2022-02" db="EMBL/GenBank/DDBJ databases">
        <authorList>
            <person name="Henning P.M."/>
            <person name="McCubbin A.G."/>
            <person name="Shore J.S."/>
        </authorList>
    </citation>
    <scope>NUCLEOTIDE SEQUENCE</scope>
    <source>
        <strain evidence="3">F60SS</strain>
        <tissue evidence="3">Leaves</tissue>
    </source>
</reference>
<dbReference type="Gene3D" id="1.10.8.430">
    <property type="entry name" value="Helical domain of apoptotic protease-activating factors"/>
    <property type="match status" value="1"/>
</dbReference>
<dbReference type="InterPro" id="IPR027417">
    <property type="entry name" value="P-loop_NTPase"/>
</dbReference>
<dbReference type="SUPFAM" id="SSF52540">
    <property type="entry name" value="P-loop containing nucleoside triphosphate hydrolases"/>
    <property type="match status" value="1"/>
</dbReference>